<feature type="compositionally biased region" description="Low complexity" evidence="1">
    <location>
        <begin position="75"/>
        <end position="84"/>
    </location>
</feature>
<accession>A0A7J6ME20</accession>
<reference evidence="2 3" key="1">
    <citation type="submission" date="2020-04" db="EMBL/GenBank/DDBJ databases">
        <title>Perkinsus chesapeaki whole genome sequence.</title>
        <authorList>
            <person name="Bogema D.R."/>
        </authorList>
    </citation>
    <scope>NUCLEOTIDE SEQUENCE [LARGE SCALE GENOMIC DNA]</scope>
    <source>
        <strain evidence="2">ATCC PRA-425</strain>
    </source>
</reference>
<comment type="caution">
    <text evidence="2">The sequence shown here is derived from an EMBL/GenBank/DDBJ whole genome shotgun (WGS) entry which is preliminary data.</text>
</comment>
<evidence type="ECO:0000256" key="1">
    <source>
        <dbReference type="SAM" id="MobiDB-lite"/>
    </source>
</evidence>
<organism evidence="2 3">
    <name type="scientific">Perkinsus chesapeaki</name>
    <name type="common">Clam parasite</name>
    <name type="synonym">Perkinsus andrewsi</name>
    <dbReference type="NCBI Taxonomy" id="330153"/>
    <lineage>
        <taxon>Eukaryota</taxon>
        <taxon>Sar</taxon>
        <taxon>Alveolata</taxon>
        <taxon>Perkinsozoa</taxon>
        <taxon>Perkinsea</taxon>
        <taxon>Perkinsida</taxon>
        <taxon>Perkinsidae</taxon>
        <taxon>Perkinsus</taxon>
    </lineage>
</organism>
<evidence type="ECO:0000313" key="3">
    <source>
        <dbReference type="Proteomes" id="UP000591131"/>
    </source>
</evidence>
<dbReference type="EMBL" id="JAAPAO010000163">
    <property type="protein sequence ID" value="KAF4669829.1"/>
    <property type="molecule type" value="Genomic_DNA"/>
</dbReference>
<dbReference type="AlphaFoldDB" id="A0A7J6ME20"/>
<feature type="region of interest" description="Disordered" evidence="1">
    <location>
        <begin position="141"/>
        <end position="190"/>
    </location>
</feature>
<sequence>MIIYLYIDAKRARMPTREEQPIRGAGEVSAAATTVDDWWLCNLRVLVLKLKLTTLEDEPSTEAPFDKTPSPAPPTSAAAIPKTAEPTNKKEVKEPTKARTTPAAIKLELVPVTTGEGKQGDVADPSGEGVRVETIADKKSDAVEGKAVESARGGTEALTGKPDDDVGVVKAENGTTESSRQAAPGGVKEIAGTKTENMADIMKRLEKLEAEVGAKTGTPRKEASDV</sequence>
<dbReference type="OrthoDB" id="466545at2759"/>
<proteinExistence type="predicted"/>
<feature type="region of interest" description="Disordered" evidence="1">
    <location>
        <begin position="57"/>
        <end position="99"/>
    </location>
</feature>
<gene>
    <name evidence="2" type="ORF">FOL47_002344</name>
</gene>
<name>A0A7J6ME20_PERCH</name>
<feature type="compositionally biased region" description="Basic and acidic residues" evidence="1">
    <location>
        <begin position="87"/>
        <end position="97"/>
    </location>
</feature>
<keyword evidence="3" id="KW-1185">Reference proteome</keyword>
<dbReference type="Proteomes" id="UP000591131">
    <property type="component" value="Unassembled WGS sequence"/>
</dbReference>
<protein>
    <submittedName>
        <fullName evidence="2">Uncharacterized protein</fullName>
    </submittedName>
</protein>
<evidence type="ECO:0000313" key="2">
    <source>
        <dbReference type="EMBL" id="KAF4669829.1"/>
    </source>
</evidence>